<dbReference type="EMBL" id="BMAW01126835">
    <property type="protein sequence ID" value="GFU18466.1"/>
    <property type="molecule type" value="Genomic_DNA"/>
</dbReference>
<dbReference type="Proteomes" id="UP000887013">
    <property type="component" value="Unassembled WGS sequence"/>
</dbReference>
<reference evidence="1" key="1">
    <citation type="submission" date="2020-08" db="EMBL/GenBank/DDBJ databases">
        <title>Multicomponent nature underlies the extraordinary mechanical properties of spider dragline silk.</title>
        <authorList>
            <person name="Kono N."/>
            <person name="Nakamura H."/>
            <person name="Mori M."/>
            <person name="Yoshida Y."/>
            <person name="Ohtoshi R."/>
            <person name="Malay A.D."/>
            <person name="Moran D.A.P."/>
            <person name="Tomita M."/>
            <person name="Numata K."/>
            <person name="Arakawa K."/>
        </authorList>
    </citation>
    <scope>NUCLEOTIDE SEQUENCE</scope>
</reference>
<dbReference type="Gene3D" id="2.40.70.10">
    <property type="entry name" value="Acid Proteases"/>
    <property type="match status" value="1"/>
</dbReference>
<name>A0A8X6QJV0_NEPPI</name>
<dbReference type="SUPFAM" id="SSF50630">
    <property type="entry name" value="Acid proteases"/>
    <property type="match status" value="1"/>
</dbReference>
<sequence>MWYEEIPTIIPSKKMFPVKQPPQDITPHFQRGDKVRKEEPSEVVCYLCGTPGVIKPKCPSCKGKDKRNHGTFSSVILQSASCPSKHLATLEVTINGVMGTACADTAATHSIAGETLYHILKKQGTTFTTDSLTVSLADGSKIEREVNTTCVKIRLGGRALPLNLVAIPGAKNNNILLGMDFLESSGIVLNLKRKTWFFDDQPKRQFHFVEQIQESCDAVKSSVSQTAAPLTLKETDHPDLSHADKVNHLTYRQQLELKGHPDQLREDEGTHLTAFQKKKLNEL</sequence>
<dbReference type="Pfam" id="PF13975">
    <property type="entry name" value="gag-asp_proteas"/>
    <property type="match status" value="1"/>
</dbReference>
<gene>
    <name evidence="1" type="primary">pol_2392</name>
    <name evidence="1" type="ORF">NPIL_261431</name>
</gene>
<evidence type="ECO:0000313" key="1">
    <source>
        <dbReference type="EMBL" id="GFU18466.1"/>
    </source>
</evidence>
<proteinExistence type="predicted"/>
<evidence type="ECO:0000313" key="2">
    <source>
        <dbReference type="Proteomes" id="UP000887013"/>
    </source>
</evidence>
<organism evidence="1 2">
    <name type="scientific">Nephila pilipes</name>
    <name type="common">Giant wood spider</name>
    <name type="synonym">Nephila maculata</name>
    <dbReference type="NCBI Taxonomy" id="299642"/>
    <lineage>
        <taxon>Eukaryota</taxon>
        <taxon>Metazoa</taxon>
        <taxon>Ecdysozoa</taxon>
        <taxon>Arthropoda</taxon>
        <taxon>Chelicerata</taxon>
        <taxon>Arachnida</taxon>
        <taxon>Araneae</taxon>
        <taxon>Araneomorphae</taxon>
        <taxon>Entelegynae</taxon>
        <taxon>Araneoidea</taxon>
        <taxon>Nephilidae</taxon>
        <taxon>Nephila</taxon>
    </lineage>
</organism>
<dbReference type="CDD" id="cd00303">
    <property type="entry name" value="retropepsin_like"/>
    <property type="match status" value="1"/>
</dbReference>
<dbReference type="OrthoDB" id="6432602at2759"/>
<comment type="caution">
    <text evidence="1">The sequence shown here is derived from an EMBL/GenBank/DDBJ whole genome shotgun (WGS) entry which is preliminary data.</text>
</comment>
<protein>
    <submittedName>
        <fullName evidence="1">Retrovirus-related Pol polyprotein from transposon 17.6</fullName>
    </submittedName>
</protein>
<accession>A0A8X6QJV0</accession>
<dbReference type="AlphaFoldDB" id="A0A8X6QJV0"/>
<dbReference type="InterPro" id="IPR021109">
    <property type="entry name" value="Peptidase_aspartic_dom_sf"/>
</dbReference>
<keyword evidence="2" id="KW-1185">Reference proteome</keyword>